<reference evidence="1 2" key="1">
    <citation type="submission" date="2017-05" db="EMBL/GenBank/DDBJ databases">
        <authorList>
            <person name="Song R."/>
            <person name="Chenine A.L."/>
            <person name="Ruprecht R.M."/>
        </authorList>
    </citation>
    <scope>NUCLEOTIDE SEQUENCE [LARGE SCALE GENOMIC DNA]</scope>
    <source>
        <strain evidence="1 2">CECT 8663</strain>
    </source>
</reference>
<dbReference type="RefSeq" id="WP_141468201.1">
    <property type="nucleotide sequence ID" value="NZ_CBDIHF020000004.1"/>
</dbReference>
<dbReference type="SUPFAM" id="SSF48452">
    <property type="entry name" value="TPR-like"/>
    <property type="match status" value="1"/>
</dbReference>
<protein>
    <recommendedName>
        <fullName evidence="3">Tetratricopeptide repeat protein</fullName>
    </recommendedName>
</protein>
<dbReference type="OrthoDB" id="7862771at2"/>
<dbReference type="Gene3D" id="1.25.40.10">
    <property type="entry name" value="Tetratricopeptide repeat domain"/>
    <property type="match status" value="1"/>
</dbReference>
<accession>A0A238L0P7</accession>
<dbReference type="EMBL" id="FXYH01000018">
    <property type="protein sequence ID" value="SMX48665.1"/>
    <property type="molecule type" value="Genomic_DNA"/>
</dbReference>
<evidence type="ECO:0000313" key="2">
    <source>
        <dbReference type="Proteomes" id="UP000220836"/>
    </source>
</evidence>
<dbReference type="Proteomes" id="UP000220836">
    <property type="component" value="Unassembled WGS sequence"/>
</dbReference>
<organism evidence="1 2">
    <name type="scientific">Pelagimonas varians</name>
    <dbReference type="NCBI Taxonomy" id="696760"/>
    <lineage>
        <taxon>Bacteria</taxon>
        <taxon>Pseudomonadati</taxon>
        <taxon>Pseudomonadota</taxon>
        <taxon>Alphaproteobacteria</taxon>
        <taxon>Rhodobacterales</taxon>
        <taxon>Roseobacteraceae</taxon>
        <taxon>Pelagimonas</taxon>
    </lineage>
</organism>
<evidence type="ECO:0000313" key="1">
    <source>
        <dbReference type="EMBL" id="SMX48665.1"/>
    </source>
</evidence>
<evidence type="ECO:0008006" key="3">
    <source>
        <dbReference type="Google" id="ProtNLM"/>
    </source>
</evidence>
<keyword evidence="2" id="KW-1185">Reference proteome</keyword>
<sequence>MQVFPMARAGLTGLALLFVASCEGIGVGHSNFQVKYAVARDALENGNYEAAKRHYMKLVTEAGPLAHRLQLEYAHAELRSGDFGRAAAISSSLANSQTGDARSAALAVYGTAQHELGLELLSQGQKSAAKTHLTSAQKALSEVLKSNPEMDPIGSLDSRVSSIQARLKSL</sequence>
<dbReference type="AlphaFoldDB" id="A0A238L0P7"/>
<proteinExistence type="predicted"/>
<gene>
    <name evidence="1" type="ORF">PEV8663_03898</name>
</gene>
<name>A0A238L0P7_9RHOB</name>
<dbReference type="InterPro" id="IPR011990">
    <property type="entry name" value="TPR-like_helical_dom_sf"/>
</dbReference>